<dbReference type="OrthoDB" id="2348401at2759"/>
<proteinExistence type="predicted"/>
<dbReference type="Proteomes" id="UP001056384">
    <property type="component" value="Chromosome 1"/>
</dbReference>
<keyword evidence="2" id="KW-0346">Stress response</keyword>
<reference evidence="2" key="1">
    <citation type="submission" date="2022-06" db="EMBL/GenBank/DDBJ databases">
        <title>Complete genome sequences of two strains of the flax pathogen Septoria linicola.</title>
        <authorList>
            <person name="Lapalu N."/>
            <person name="Simon A."/>
            <person name="Demenou B."/>
            <person name="Paumier D."/>
            <person name="Guillot M.-P."/>
            <person name="Gout L."/>
            <person name="Valade R."/>
        </authorList>
    </citation>
    <scope>NUCLEOTIDE SEQUENCE</scope>
    <source>
        <strain evidence="2">SE15195</strain>
    </source>
</reference>
<evidence type="ECO:0000313" key="3">
    <source>
        <dbReference type="Proteomes" id="UP001056384"/>
    </source>
</evidence>
<feature type="region of interest" description="Disordered" evidence="1">
    <location>
        <begin position="1"/>
        <end position="77"/>
    </location>
</feature>
<evidence type="ECO:0000313" key="2">
    <source>
        <dbReference type="EMBL" id="USW47205.1"/>
    </source>
</evidence>
<dbReference type="PIRSF" id="PIRSF002590">
    <property type="entry name" value="HSP9/HSP12_fun"/>
    <property type="match status" value="1"/>
</dbReference>
<dbReference type="AlphaFoldDB" id="A0A9Q9EDV4"/>
<dbReference type="Pfam" id="PF04119">
    <property type="entry name" value="HSP9_HSP12"/>
    <property type="match status" value="1"/>
</dbReference>
<keyword evidence="3" id="KW-1185">Reference proteome</keyword>
<organism evidence="2 3">
    <name type="scientific">Septoria linicola</name>
    <dbReference type="NCBI Taxonomy" id="215465"/>
    <lineage>
        <taxon>Eukaryota</taxon>
        <taxon>Fungi</taxon>
        <taxon>Dikarya</taxon>
        <taxon>Ascomycota</taxon>
        <taxon>Pezizomycotina</taxon>
        <taxon>Dothideomycetes</taxon>
        <taxon>Dothideomycetidae</taxon>
        <taxon>Mycosphaerellales</taxon>
        <taxon>Mycosphaerellaceae</taxon>
        <taxon>Septoria</taxon>
    </lineage>
</organism>
<protein>
    <submittedName>
        <fullName evidence="2">Heat shock protein 9/12</fullName>
    </submittedName>
</protein>
<name>A0A9Q9EDV4_9PEZI</name>
<feature type="compositionally biased region" description="Basic and acidic residues" evidence="1">
    <location>
        <begin position="1"/>
        <end position="11"/>
    </location>
</feature>
<dbReference type="Gene3D" id="6.10.250.2440">
    <property type="match status" value="2"/>
</dbReference>
<gene>
    <name evidence="2" type="ORF">Slin15195_G005240</name>
</gene>
<sequence length="77" mass="7757">MSDSLRQDTTDKVASAVKPDSQKSTTESLGDKAKGTGDSVAGKAQPEGEKSTFQQASDGASNAAGQAKDALGLGDKK</sequence>
<feature type="compositionally biased region" description="Polar residues" evidence="1">
    <location>
        <begin position="51"/>
        <end position="64"/>
    </location>
</feature>
<dbReference type="EMBL" id="CP099418">
    <property type="protein sequence ID" value="USW47205.1"/>
    <property type="molecule type" value="Genomic_DNA"/>
</dbReference>
<accession>A0A9Q9EDV4</accession>
<evidence type="ECO:0000256" key="1">
    <source>
        <dbReference type="SAM" id="MobiDB-lite"/>
    </source>
</evidence>
<dbReference type="InterPro" id="IPR007250">
    <property type="entry name" value="HSP9_HSP12"/>
</dbReference>